<proteinExistence type="predicted"/>
<accession>A0A0K2V2Q4</accession>
<keyword evidence="1" id="KW-1133">Transmembrane helix</keyword>
<organism evidence="2">
    <name type="scientific">Lepeophtheirus salmonis</name>
    <name type="common">Salmon louse</name>
    <name type="synonym">Caligus salmonis</name>
    <dbReference type="NCBI Taxonomy" id="72036"/>
    <lineage>
        <taxon>Eukaryota</taxon>
        <taxon>Metazoa</taxon>
        <taxon>Ecdysozoa</taxon>
        <taxon>Arthropoda</taxon>
        <taxon>Crustacea</taxon>
        <taxon>Multicrustacea</taxon>
        <taxon>Hexanauplia</taxon>
        <taxon>Copepoda</taxon>
        <taxon>Siphonostomatoida</taxon>
        <taxon>Caligidae</taxon>
        <taxon>Lepeophtheirus</taxon>
    </lineage>
</organism>
<keyword evidence="1" id="KW-0472">Membrane</keyword>
<sequence>YIHRRRDLTFWVAVKKHKKEKIRRKGNYWLVYLNTIYINICVTLAFVDSVCDGKERRESEGHKYPVICTHPLPPPLHLNANVS</sequence>
<evidence type="ECO:0000256" key="1">
    <source>
        <dbReference type="SAM" id="Phobius"/>
    </source>
</evidence>
<feature type="transmembrane region" description="Helical" evidence="1">
    <location>
        <begin position="28"/>
        <end position="47"/>
    </location>
</feature>
<protein>
    <submittedName>
        <fullName evidence="2">Uncharacterized protein</fullName>
    </submittedName>
</protein>
<evidence type="ECO:0000313" key="2">
    <source>
        <dbReference type="EMBL" id="CDW44251.1"/>
    </source>
</evidence>
<dbReference type="EMBL" id="HACA01026890">
    <property type="protein sequence ID" value="CDW44251.1"/>
    <property type="molecule type" value="Transcribed_RNA"/>
</dbReference>
<feature type="non-terminal residue" evidence="2">
    <location>
        <position position="1"/>
    </location>
</feature>
<dbReference type="AlphaFoldDB" id="A0A0K2V2Q4"/>
<keyword evidence="1" id="KW-0812">Transmembrane</keyword>
<reference evidence="2" key="1">
    <citation type="submission" date="2014-05" db="EMBL/GenBank/DDBJ databases">
        <authorList>
            <person name="Chronopoulou M."/>
        </authorList>
    </citation>
    <scope>NUCLEOTIDE SEQUENCE</scope>
    <source>
        <tissue evidence="2">Whole organism</tissue>
    </source>
</reference>
<name>A0A0K2V2Q4_LEPSM</name>